<feature type="transmembrane region" description="Helical" evidence="6">
    <location>
        <begin position="6"/>
        <end position="39"/>
    </location>
</feature>
<feature type="transmembrane region" description="Helical" evidence="6">
    <location>
        <begin position="144"/>
        <end position="168"/>
    </location>
</feature>
<keyword evidence="3 6" id="KW-0812">Transmembrane</keyword>
<feature type="transmembrane region" description="Helical" evidence="6">
    <location>
        <begin position="81"/>
        <end position="99"/>
    </location>
</feature>
<dbReference type="PANTHER" id="PTHR43483:SF3">
    <property type="entry name" value="MEMBRANE TRANSPORTER PROTEIN HI_0806-RELATED"/>
    <property type="match status" value="1"/>
</dbReference>
<feature type="transmembrane region" description="Helical" evidence="6">
    <location>
        <begin position="46"/>
        <end position="69"/>
    </location>
</feature>
<comment type="caution">
    <text evidence="7">The sequence shown here is derived from an EMBL/GenBank/DDBJ whole genome shotgun (WGS) entry which is preliminary data.</text>
</comment>
<dbReference type="PANTHER" id="PTHR43483">
    <property type="entry name" value="MEMBRANE TRANSPORTER PROTEIN HI_0806-RELATED"/>
    <property type="match status" value="1"/>
</dbReference>
<evidence type="ECO:0000313" key="8">
    <source>
        <dbReference type="Proteomes" id="UP000248330"/>
    </source>
</evidence>
<reference evidence="7 8" key="1">
    <citation type="submission" date="2018-04" db="EMBL/GenBank/DDBJ databases">
        <title>Genomic Encyclopedia of Type Strains, Phase IV (KMG-IV): sequencing the most valuable type-strain genomes for metagenomic binning, comparative biology and taxonomic classification.</title>
        <authorList>
            <person name="Goeker M."/>
        </authorList>
    </citation>
    <scope>NUCLEOTIDE SEQUENCE [LARGE SCALE GENOMIC DNA]</scope>
    <source>
        <strain evidence="7 8">DSM 104150</strain>
    </source>
</reference>
<evidence type="ECO:0000256" key="3">
    <source>
        <dbReference type="ARBA" id="ARBA00022692"/>
    </source>
</evidence>
<keyword evidence="8" id="KW-1185">Reference proteome</keyword>
<keyword evidence="6" id="KW-1003">Cell membrane</keyword>
<evidence type="ECO:0000313" key="7">
    <source>
        <dbReference type="EMBL" id="PXV66582.1"/>
    </source>
</evidence>
<dbReference type="GO" id="GO:0005886">
    <property type="term" value="C:plasma membrane"/>
    <property type="evidence" value="ECO:0007669"/>
    <property type="project" value="UniProtKB-SubCell"/>
</dbReference>
<dbReference type="OrthoDB" id="457670at2"/>
<dbReference type="Pfam" id="PF01925">
    <property type="entry name" value="TauE"/>
    <property type="match status" value="1"/>
</dbReference>
<comment type="subcellular location">
    <subcellularLocation>
        <location evidence="6">Cell membrane</location>
        <topology evidence="6">Multi-pass membrane protein</topology>
    </subcellularLocation>
    <subcellularLocation>
        <location evidence="1">Membrane</location>
        <topology evidence="1">Multi-pass membrane protein</topology>
    </subcellularLocation>
</comment>
<comment type="similarity">
    <text evidence="2 6">Belongs to the 4-toluene sulfonate uptake permease (TSUP) (TC 2.A.102) family.</text>
</comment>
<feature type="transmembrane region" description="Helical" evidence="6">
    <location>
        <begin position="246"/>
        <end position="263"/>
    </location>
</feature>
<evidence type="ECO:0000256" key="6">
    <source>
        <dbReference type="RuleBase" id="RU363041"/>
    </source>
</evidence>
<evidence type="ECO:0000256" key="4">
    <source>
        <dbReference type="ARBA" id="ARBA00022989"/>
    </source>
</evidence>
<keyword evidence="4 6" id="KW-1133">Transmembrane helix</keyword>
<protein>
    <recommendedName>
        <fullName evidence="6">Probable membrane transporter protein</fullName>
    </recommendedName>
</protein>
<evidence type="ECO:0000256" key="5">
    <source>
        <dbReference type="ARBA" id="ARBA00023136"/>
    </source>
</evidence>
<sequence>MEQWLIFLVTGAAAGVLAGLFGVGGGLIMVPALALVLPLQGVPERVFMQVAIGTSLAVISATSISSTLAHHRRGSVDWHTLQRFAPGLALGALAGAFVADALTGTALQRIVGTGAILVAVQMALPRRASSAPPGLRAGAIELFAAGGVIGLLSSLVGIGGGSLSVPYLSGRGMPVHRAVGSAAAGGMPIAWAGALGFVVAGWDAPGVPAPHLGYVSLGAFVALAGTSVLCAPLGVRLAHRLSAATLKRAFALLLLAVGARMLIA</sequence>
<keyword evidence="5 6" id="KW-0472">Membrane</keyword>
<proteinExistence type="inferred from homology"/>
<dbReference type="AlphaFoldDB" id="A0A318E5N4"/>
<accession>A0A318E5N4</accession>
<organism evidence="7 8">
    <name type="scientific">Sinimarinibacterium flocculans</name>
    <dbReference type="NCBI Taxonomy" id="985250"/>
    <lineage>
        <taxon>Bacteria</taxon>
        <taxon>Pseudomonadati</taxon>
        <taxon>Pseudomonadota</taxon>
        <taxon>Gammaproteobacteria</taxon>
        <taxon>Nevskiales</taxon>
        <taxon>Nevskiaceae</taxon>
        <taxon>Sinimarinibacterium</taxon>
    </lineage>
</organism>
<feature type="transmembrane region" description="Helical" evidence="6">
    <location>
        <begin position="214"/>
        <end position="234"/>
    </location>
</feature>
<feature type="transmembrane region" description="Helical" evidence="6">
    <location>
        <begin position="180"/>
        <end position="202"/>
    </location>
</feature>
<dbReference type="Proteomes" id="UP000248330">
    <property type="component" value="Unassembled WGS sequence"/>
</dbReference>
<gene>
    <name evidence="7" type="ORF">C8D93_107147</name>
</gene>
<dbReference type="EMBL" id="QICN01000007">
    <property type="protein sequence ID" value="PXV66582.1"/>
    <property type="molecule type" value="Genomic_DNA"/>
</dbReference>
<evidence type="ECO:0000256" key="2">
    <source>
        <dbReference type="ARBA" id="ARBA00009142"/>
    </source>
</evidence>
<name>A0A318E5N4_9GAMM</name>
<dbReference type="InterPro" id="IPR002781">
    <property type="entry name" value="TM_pro_TauE-like"/>
</dbReference>
<dbReference type="RefSeq" id="WP_110265705.1">
    <property type="nucleotide sequence ID" value="NZ_CAKZQT010000033.1"/>
</dbReference>
<evidence type="ECO:0000256" key="1">
    <source>
        <dbReference type="ARBA" id="ARBA00004141"/>
    </source>
</evidence>